<gene>
    <name evidence="2" type="ORF">SCOCK_610030</name>
</gene>
<evidence type="ECO:0000313" key="2">
    <source>
        <dbReference type="EMBL" id="CAG6398002.1"/>
    </source>
</evidence>
<comment type="caution">
    <text evidence="2">The sequence shown here is derived from an EMBL/GenBank/DDBJ whole genome shotgun (WGS) entry which is preliminary data.</text>
</comment>
<name>A0A9W4E215_9ACTN</name>
<dbReference type="Proteomes" id="UP001152519">
    <property type="component" value="Unassembled WGS sequence"/>
</dbReference>
<keyword evidence="3" id="KW-1185">Reference proteome</keyword>
<evidence type="ECO:0000256" key="1">
    <source>
        <dbReference type="SAM" id="MobiDB-lite"/>
    </source>
</evidence>
<dbReference type="AlphaFoldDB" id="A0A9W4E215"/>
<feature type="region of interest" description="Disordered" evidence="1">
    <location>
        <begin position="1"/>
        <end position="41"/>
    </location>
</feature>
<organism evidence="2 3">
    <name type="scientific">Actinacidiphila cocklensis</name>
    <dbReference type="NCBI Taxonomy" id="887465"/>
    <lineage>
        <taxon>Bacteria</taxon>
        <taxon>Bacillati</taxon>
        <taxon>Actinomycetota</taxon>
        <taxon>Actinomycetes</taxon>
        <taxon>Kitasatosporales</taxon>
        <taxon>Streptomycetaceae</taxon>
        <taxon>Actinacidiphila</taxon>
    </lineage>
</organism>
<evidence type="ECO:0000313" key="3">
    <source>
        <dbReference type="Proteomes" id="UP001152519"/>
    </source>
</evidence>
<proteinExistence type="predicted"/>
<sequence length="62" mass="6586">MSGGLHRAGRRPGRRGRGRSDTGARTVRRRGPDTRGTGLTFTQVSWHVGAAMGGHGTGICER</sequence>
<accession>A0A9W4E215</accession>
<dbReference type="EMBL" id="CAJSLV010000094">
    <property type="protein sequence ID" value="CAG6398002.1"/>
    <property type="molecule type" value="Genomic_DNA"/>
</dbReference>
<reference evidence="2" key="1">
    <citation type="submission" date="2021-05" db="EMBL/GenBank/DDBJ databases">
        <authorList>
            <person name="Arsene-Ploetze F."/>
        </authorList>
    </citation>
    <scope>NUCLEOTIDE SEQUENCE</scope>
    <source>
        <strain evidence="2">DSM 42138</strain>
    </source>
</reference>
<protein>
    <submittedName>
        <fullName evidence="2">Uncharacterized protein</fullName>
    </submittedName>
</protein>
<feature type="compositionally biased region" description="Basic residues" evidence="1">
    <location>
        <begin position="7"/>
        <end position="17"/>
    </location>
</feature>